<dbReference type="InterPro" id="IPR050336">
    <property type="entry name" value="Chromosome_partition/occlusion"/>
</dbReference>
<reference evidence="4 5" key="1">
    <citation type="submission" date="2016-10" db="EMBL/GenBank/DDBJ databases">
        <authorList>
            <person name="de Groot N.N."/>
        </authorList>
    </citation>
    <scope>NUCLEOTIDE SEQUENCE [LARGE SCALE GENOMIC DNA]</scope>
    <source>
        <strain evidence="4 5">DSM 15345</strain>
    </source>
</reference>
<name>A0A1H4ESJ8_9RHOB</name>
<dbReference type="PANTHER" id="PTHR33375:SF1">
    <property type="entry name" value="CHROMOSOME-PARTITIONING PROTEIN PARB-RELATED"/>
    <property type="match status" value="1"/>
</dbReference>
<dbReference type="Pfam" id="PF07506">
    <property type="entry name" value="RepB"/>
    <property type="match status" value="1"/>
</dbReference>
<dbReference type="SUPFAM" id="SSF109709">
    <property type="entry name" value="KorB DNA-binding domain-like"/>
    <property type="match status" value="1"/>
</dbReference>
<organism evidence="4 5">
    <name type="scientific">Rubrimonas cliftonensis</name>
    <dbReference type="NCBI Taxonomy" id="89524"/>
    <lineage>
        <taxon>Bacteria</taxon>
        <taxon>Pseudomonadati</taxon>
        <taxon>Pseudomonadota</taxon>
        <taxon>Alphaproteobacteria</taxon>
        <taxon>Rhodobacterales</taxon>
        <taxon>Paracoccaceae</taxon>
        <taxon>Rubrimonas</taxon>
    </lineage>
</organism>
<evidence type="ECO:0000259" key="3">
    <source>
        <dbReference type="SMART" id="SM00470"/>
    </source>
</evidence>
<dbReference type="OrthoDB" id="7908920at2"/>
<feature type="region of interest" description="Disordered" evidence="2">
    <location>
        <begin position="1"/>
        <end position="32"/>
    </location>
</feature>
<dbReference type="Gene3D" id="3.90.1530.30">
    <property type="match status" value="1"/>
</dbReference>
<feature type="domain" description="ParB-like N-terminal" evidence="3">
    <location>
        <begin position="50"/>
        <end position="141"/>
    </location>
</feature>
<dbReference type="CDD" id="cd16405">
    <property type="entry name" value="RepB_like_N"/>
    <property type="match status" value="1"/>
</dbReference>
<evidence type="ECO:0000313" key="5">
    <source>
        <dbReference type="Proteomes" id="UP000198703"/>
    </source>
</evidence>
<dbReference type="GO" id="GO:0005694">
    <property type="term" value="C:chromosome"/>
    <property type="evidence" value="ECO:0007669"/>
    <property type="project" value="TreeGrafter"/>
</dbReference>
<dbReference type="InterPro" id="IPR036086">
    <property type="entry name" value="ParB/Sulfiredoxin_sf"/>
</dbReference>
<gene>
    <name evidence="4" type="ORF">SAMN05444370_11584</name>
</gene>
<protein>
    <submittedName>
        <fullName evidence="4">Chromosome partitioning protein, ParB family</fullName>
    </submittedName>
</protein>
<evidence type="ECO:0000313" key="4">
    <source>
        <dbReference type="EMBL" id="SEA88035.1"/>
    </source>
</evidence>
<evidence type="ECO:0000256" key="2">
    <source>
        <dbReference type="SAM" id="MobiDB-lite"/>
    </source>
</evidence>
<dbReference type="SUPFAM" id="SSF110849">
    <property type="entry name" value="ParB/Sulfiredoxin"/>
    <property type="match status" value="1"/>
</dbReference>
<dbReference type="InterPro" id="IPR011111">
    <property type="entry name" value="Plasmid_RepB"/>
</dbReference>
<dbReference type="InterPro" id="IPR037972">
    <property type="entry name" value="RepB_N"/>
</dbReference>
<dbReference type="EMBL" id="FNQM01000015">
    <property type="protein sequence ID" value="SEA88035.1"/>
    <property type="molecule type" value="Genomic_DNA"/>
</dbReference>
<dbReference type="RefSeq" id="WP_093255485.1">
    <property type="nucleotide sequence ID" value="NZ_FNQM01000015.1"/>
</dbReference>
<dbReference type="GO" id="GO:0003677">
    <property type="term" value="F:DNA binding"/>
    <property type="evidence" value="ECO:0007669"/>
    <property type="project" value="InterPro"/>
</dbReference>
<dbReference type="GO" id="GO:0007059">
    <property type="term" value="P:chromosome segregation"/>
    <property type="evidence" value="ECO:0007669"/>
    <property type="project" value="TreeGrafter"/>
</dbReference>
<dbReference type="STRING" id="89524.SAMN05444370_11584"/>
<dbReference type="Proteomes" id="UP000198703">
    <property type="component" value="Unassembled WGS sequence"/>
</dbReference>
<proteinExistence type="inferred from homology"/>
<dbReference type="NCBIfam" id="TIGR03454">
    <property type="entry name" value="partition_RepB"/>
    <property type="match status" value="1"/>
</dbReference>
<accession>A0A1H4ESJ8</accession>
<dbReference type="Gene3D" id="1.10.10.2830">
    <property type="match status" value="1"/>
</dbReference>
<dbReference type="InterPro" id="IPR003115">
    <property type="entry name" value="ParB_N"/>
</dbReference>
<dbReference type="InterPro" id="IPR017819">
    <property type="entry name" value="Plasmid_partition_RepB"/>
</dbReference>
<dbReference type="AlphaFoldDB" id="A0A1H4ESJ8"/>
<dbReference type="NCBIfam" id="TIGR00180">
    <property type="entry name" value="parB_part"/>
    <property type="match status" value="1"/>
</dbReference>
<dbReference type="InterPro" id="IPR004437">
    <property type="entry name" value="ParB/RepB/Spo0J"/>
</dbReference>
<dbReference type="PANTHER" id="PTHR33375">
    <property type="entry name" value="CHROMOSOME-PARTITIONING PROTEIN PARB-RELATED"/>
    <property type="match status" value="1"/>
</dbReference>
<sequence length="315" mass="34933">MARKNLLKGLIGDAPPASDDTTEAPRPRYTKGAIGAVGQSIADLKSRAINDIDPASIADGGIRDRLEHDAEAHASLVASIRDYGQQVPVLLRPHPHEAGRFEVVYGRRRVQAIRDLGQTVKAMIRDLDDREAVVAQGQENSARRDLSFMEKANFARQMREAGYDRRIICDALHIDKTIISRMLSVVDRVPITLIEAIGAAPSIGRDRWLQLADLIEKNPEGAEQHPALFGPTRVETSDGRFEELFVSLTPRAVKAPSRVSLAPIRFGDEPARGQIKRTPSAVTLSFDLGRSDGFDEWLVDNLEEIHRDWLARRGE</sequence>
<evidence type="ECO:0000256" key="1">
    <source>
        <dbReference type="ARBA" id="ARBA00006295"/>
    </source>
</evidence>
<keyword evidence="5" id="KW-1185">Reference proteome</keyword>
<dbReference type="Pfam" id="PF02195">
    <property type="entry name" value="ParB_N"/>
    <property type="match status" value="1"/>
</dbReference>
<dbReference type="SMART" id="SM00470">
    <property type="entry name" value="ParB"/>
    <property type="match status" value="1"/>
</dbReference>
<comment type="similarity">
    <text evidence="1">Belongs to the ParB family.</text>
</comment>